<dbReference type="EMBL" id="VNHM01000031">
    <property type="protein sequence ID" value="TYO92270.1"/>
    <property type="molecule type" value="Genomic_DNA"/>
</dbReference>
<evidence type="ECO:0000313" key="2">
    <source>
        <dbReference type="Proteomes" id="UP000323166"/>
    </source>
</evidence>
<dbReference type="AlphaFoldDB" id="A0A5S4ZMC0"/>
<keyword evidence="2" id="KW-1185">Reference proteome</keyword>
<gene>
    <name evidence="1" type="ORF">LX24_02941</name>
</gene>
<accession>A0A5S4ZMC0</accession>
<sequence length="112" mass="13084">NKGWLMRILFTRLSRNWKFNLRVVFNMPGKSLEDYFASTGFYDLLPVAKSIMRELGFGQEEALEAICKVADKARVYPPTKNRAAWFAVVFKEKLYEARADILAFKKYKHSLL</sequence>
<proteinExistence type="predicted"/>
<organism evidence="1 2">
    <name type="scientific">Desulfallas thermosapovorans DSM 6562</name>
    <dbReference type="NCBI Taxonomy" id="1121431"/>
    <lineage>
        <taxon>Bacteria</taxon>
        <taxon>Bacillati</taxon>
        <taxon>Bacillota</taxon>
        <taxon>Clostridia</taxon>
        <taxon>Eubacteriales</taxon>
        <taxon>Desulfallaceae</taxon>
        <taxon>Desulfallas</taxon>
    </lineage>
</organism>
<feature type="non-terminal residue" evidence="1">
    <location>
        <position position="1"/>
    </location>
</feature>
<dbReference type="RefSeq" id="WP_243131776.1">
    <property type="nucleotide sequence ID" value="NZ_VNHM01000031.1"/>
</dbReference>
<comment type="caution">
    <text evidence="1">The sequence shown here is derived from an EMBL/GenBank/DDBJ whole genome shotgun (WGS) entry which is preliminary data.</text>
</comment>
<reference evidence="1 2" key="1">
    <citation type="submission" date="2019-07" db="EMBL/GenBank/DDBJ databases">
        <title>Genomic Encyclopedia of Type Strains, Phase I: the one thousand microbial genomes (KMG-I) project.</title>
        <authorList>
            <person name="Kyrpides N."/>
        </authorList>
    </citation>
    <scope>NUCLEOTIDE SEQUENCE [LARGE SCALE GENOMIC DNA]</scope>
    <source>
        <strain evidence="1 2">DSM 6562</strain>
    </source>
</reference>
<protein>
    <submittedName>
        <fullName evidence="1">Uncharacterized protein</fullName>
    </submittedName>
</protein>
<dbReference type="Proteomes" id="UP000323166">
    <property type="component" value="Unassembled WGS sequence"/>
</dbReference>
<name>A0A5S4ZMC0_9FIRM</name>
<evidence type="ECO:0000313" key="1">
    <source>
        <dbReference type="EMBL" id="TYO92270.1"/>
    </source>
</evidence>